<reference evidence="2 3" key="1">
    <citation type="submission" date="2019-03" db="EMBL/GenBank/DDBJ databases">
        <title>Genomic Encyclopedia of Type Strains, Phase IV (KMG-IV): sequencing the most valuable type-strain genomes for metagenomic binning, comparative biology and taxonomic classification.</title>
        <authorList>
            <person name="Goeker M."/>
        </authorList>
    </citation>
    <scope>NUCLEOTIDE SEQUENCE [LARGE SCALE GENOMIC DNA]</scope>
    <source>
        <strain evidence="2 3">DSM 26377</strain>
    </source>
</reference>
<dbReference type="InterPro" id="IPR029033">
    <property type="entry name" value="His_PPase_superfam"/>
</dbReference>
<dbReference type="AlphaFoldDB" id="A0A4R7NQU5"/>
<dbReference type="Proteomes" id="UP000295341">
    <property type="component" value="Unassembled WGS sequence"/>
</dbReference>
<accession>A0A4R7NQU5</accession>
<dbReference type="GO" id="GO:0016791">
    <property type="term" value="F:phosphatase activity"/>
    <property type="evidence" value="ECO:0007669"/>
    <property type="project" value="TreeGrafter"/>
</dbReference>
<dbReference type="InterPro" id="IPR013078">
    <property type="entry name" value="His_Pase_superF_clade-1"/>
</dbReference>
<gene>
    <name evidence="2" type="ORF">DFR24_4862</name>
</gene>
<dbReference type="CDD" id="cd07067">
    <property type="entry name" value="HP_PGM_like"/>
    <property type="match status" value="1"/>
</dbReference>
<evidence type="ECO:0000256" key="1">
    <source>
        <dbReference type="PIRSR" id="PIRSR613078-2"/>
    </source>
</evidence>
<dbReference type="PANTHER" id="PTHR48100:SF10">
    <property type="entry name" value="2-CARBOXY-D-ARABINITOL-1-PHOSPHATASE-RELATED"/>
    <property type="match status" value="1"/>
</dbReference>
<dbReference type="EMBL" id="SOBT01000013">
    <property type="protein sequence ID" value="TDU23335.1"/>
    <property type="molecule type" value="Genomic_DNA"/>
</dbReference>
<dbReference type="OrthoDB" id="9781415at2"/>
<organism evidence="2 3">
    <name type="scientific">Panacagrimonas perspica</name>
    <dbReference type="NCBI Taxonomy" id="381431"/>
    <lineage>
        <taxon>Bacteria</taxon>
        <taxon>Pseudomonadati</taxon>
        <taxon>Pseudomonadota</taxon>
        <taxon>Gammaproteobacteria</taxon>
        <taxon>Nevskiales</taxon>
        <taxon>Nevskiaceae</taxon>
        <taxon>Panacagrimonas</taxon>
    </lineage>
</organism>
<feature type="binding site" evidence="1">
    <location>
        <position position="68"/>
    </location>
    <ligand>
        <name>substrate</name>
    </ligand>
</feature>
<dbReference type="RefSeq" id="WP_133884001.1">
    <property type="nucleotide sequence ID" value="NZ_MWIN01000043.1"/>
</dbReference>
<protein>
    <submittedName>
        <fullName evidence="2">Putative phosphoglycerate mutase</fullName>
    </submittedName>
</protein>
<dbReference type="SMART" id="SM00855">
    <property type="entry name" value="PGAM"/>
    <property type="match status" value="1"/>
</dbReference>
<evidence type="ECO:0000313" key="3">
    <source>
        <dbReference type="Proteomes" id="UP000295341"/>
    </source>
</evidence>
<keyword evidence="3" id="KW-1185">Reference proteome</keyword>
<sequence length="249" mass="27628">MQLPYDEGHTRRRIYLVRHGHAMGEGEKSARYTTDVTLTPHGIAQAEATRDFLRGVPFDEAWSSDITRAQQTAGIILQAHRVELQISPAYREIAVDLSTALKRGDDEKSRLRAFAYDLWSAAEPGARIFGTGDSYREYCDRVFEAMEALVLDATGNTVLLAAHGGFNRAALCWATGSTSLAAFGAFEQDHCGVSIVDADIDLSTRRIVRRHVRLTNFTAWDPDKRNLRSTDVEVMAEKVASLIAKMKAP</sequence>
<dbReference type="Pfam" id="PF00300">
    <property type="entry name" value="His_Phos_1"/>
    <property type="match status" value="1"/>
</dbReference>
<proteinExistence type="predicted"/>
<dbReference type="SUPFAM" id="SSF53254">
    <property type="entry name" value="Phosphoglycerate mutase-like"/>
    <property type="match status" value="1"/>
</dbReference>
<dbReference type="InterPro" id="IPR050275">
    <property type="entry name" value="PGM_Phosphatase"/>
</dbReference>
<name>A0A4R7NQU5_9GAMM</name>
<dbReference type="Gene3D" id="3.40.50.1240">
    <property type="entry name" value="Phosphoglycerate mutase-like"/>
    <property type="match status" value="1"/>
</dbReference>
<evidence type="ECO:0000313" key="2">
    <source>
        <dbReference type="EMBL" id="TDU23335.1"/>
    </source>
</evidence>
<comment type="caution">
    <text evidence="2">The sequence shown here is derived from an EMBL/GenBank/DDBJ whole genome shotgun (WGS) entry which is preliminary data.</text>
</comment>
<dbReference type="PANTHER" id="PTHR48100">
    <property type="entry name" value="BROAD-SPECIFICITY PHOSPHATASE YOR283W-RELATED"/>
    <property type="match status" value="1"/>
</dbReference>